<feature type="region of interest" description="Disordered" evidence="8">
    <location>
        <begin position="1024"/>
        <end position="1044"/>
    </location>
</feature>
<dbReference type="GO" id="GO:0043328">
    <property type="term" value="P:protein transport to vacuole involved in ubiquitin-dependent protein catabolic process via the multivesicular body sorting pathway"/>
    <property type="evidence" value="ECO:0007669"/>
    <property type="project" value="TreeGrafter"/>
</dbReference>
<evidence type="ECO:0000256" key="9">
    <source>
        <dbReference type="SAM" id="Phobius"/>
    </source>
</evidence>
<evidence type="ECO:0000259" key="10">
    <source>
        <dbReference type="PROSITE" id="PS50002"/>
    </source>
</evidence>
<keyword evidence="12" id="KW-1185">Reference proteome</keyword>
<dbReference type="PROSITE" id="PS50002">
    <property type="entry name" value="SH3"/>
    <property type="match status" value="1"/>
</dbReference>
<evidence type="ECO:0000256" key="5">
    <source>
        <dbReference type="ARBA" id="ARBA00022753"/>
    </source>
</evidence>
<dbReference type="FunFam" id="2.30.30.40:FF:000072">
    <property type="entry name" value="Unconventional Myosin IB"/>
    <property type="match status" value="1"/>
</dbReference>
<dbReference type="Pfam" id="PF00018">
    <property type="entry name" value="SH3_1"/>
    <property type="match status" value="1"/>
</dbReference>
<keyword evidence="6" id="KW-0653">Protein transport</keyword>
<dbReference type="Proteomes" id="UP000095283">
    <property type="component" value="Unplaced"/>
</dbReference>
<evidence type="ECO:0000256" key="7">
    <source>
        <dbReference type="PROSITE-ProRule" id="PRU00192"/>
    </source>
</evidence>
<feature type="transmembrane region" description="Helical" evidence="9">
    <location>
        <begin position="405"/>
        <end position="424"/>
    </location>
</feature>
<feature type="transmembrane region" description="Helical" evidence="9">
    <location>
        <begin position="336"/>
        <end position="355"/>
    </location>
</feature>
<dbReference type="PRINTS" id="PR00452">
    <property type="entry name" value="SH3DOMAIN"/>
</dbReference>
<evidence type="ECO:0000256" key="3">
    <source>
        <dbReference type="ARBA" id="ARBA00022443"/>
    </source>
</evidence>
<feature type="transmembrane region" description="Helical" evidence="9">
    <location>
        <begin position="308"/>
        <end position="330"/>
    </location>
</feature>
<dbReference type="InterPro" id="IPR002014">
    <property type="entry name" value="VHS_dom"/>
</dbReference>
<dbReference type="CDD" id="cd03568">
    <property type="entry name" value="VHS_STAM"/>
    <property type="match status" value="1"/>
</dbReference>
<dbReference type="AlphaFoldDB" id="A0A1I7X4J2"/>
<feature type="transmembrane region" description="Helical" evidence="9">
    <location>
        <begin position="564"/>
        <end position="586"/>
    </location>
</feature>
<comment type="subcellular location">
    <subcellularLocation>
        <location evidence="1">Endosome</location>
    </subcellularLocation>
</comment>
<dbReference type="PANTHER" id="PTHR45929:SF3">
    <property type="entry name" value="JAK PATHWAY SIGNAL TRANSDUCTION ADAPTOR MOLECULE"/>
    <property type="match status" value="1"/>
</dbReference>
<sequence>MLLNHGFGRVGAIVGTYPVRIFLSCVVIFLASLSFILIFSPIFRLSFDEGYTTKDAPSIRELKAQIGFFGNKGTPWYMALFAVPRDLEKGSMIESGEFDEFKQFYKSVKKDIVIREEGNKSITYMDYCGSMCDFNEVIFKTYSMAIFGLQWPETSIFTYKSNIGKYFFEREMNGDEIIRSKMSALYFMVFVNSTSTANDLREFERKVNLKLEEHNANDSKLTTLIQHSARGMEMEITRGTRMVIYKMALGLGLTAVLTFISLVLLNMVHGRSTGRVLCLWMVAFLVPLMSLITATAFCCLINRHFNTIMFVSPVAAFAVGSSQIKIIYRLFNNDNFCYSFLVTLFLGLDGIFILYNTWLNESNQRRDNVGEHMLEVFASCLPSITIINAAAIGLMASGLFPIEEFANLSFFLGVTIISLNMTMFKNFITHDIYKAWNSGVQFRFEEDGTSIITRMLFMVGFEGTSSMADKAVLMTNCRKVAAKYPMFNTIPFDTEVGMVDVILQIPQITYVIPTFIYVIVFVLFVAFVGNLAVSVVVLLSAVSVYAGSYCMSALFGMTLNPFSVAFLIFAATVSPKFCTHICYFFQQMGLFGDSSSPFDECMEKVTAEHLTSENWGMILDICDKINSDPKAPKAALLSIKKRLNHRDPHVVILALSVLDSCWSNCGPAFRKEVSSANFISELESKATHSTRLIAEKTRVMIKKWVDMECKTDASLSLMCTLHKNLLADGYSFEFSEPKKKTVISNDPNVVSSQEEEDAIAKAIALSLQDAEKKPKTNIYPNGNGYSGANIVNNSGLNSSRNVERTVRALYDFEAAEDNELSFVTGDLITVTDDSNSNWWRGRIGVQQGLFPSSFVTSDLSEVKPEISTNTTEQVRPVTQIDESVMLKCIQLLEDCDPTGEIPDPSELTEVEAASIAQGPLIDARLASIDRQSNTLAQVDMAIRDVLALYDQAVQQAHYQAQAQHNAMISGAHQASVTALAAPQQYSGYQANVTSQQIPPHQQTQSALIGNPQHVVYPQYPPVSTQYSSVSTPKNEAASGYSQYPVHPLPKLETISDVNYTPYHPYQQQQQQTAPFNQQMHQFNWGQQQVQNQAQQF</sequence>
<dbReference type="InterPro" id="IPR008942">
    <property type="entry name" value="ENTH_VHS"/>
</dbReference>
<feature type="compositionally biased region" description="Polar residues" evidence="8">
    <location>
        <begin position="1024"/>
        <end position="1033"/>
    </location>
</feature>
<dbReference type="WBParaSite" id="Hba_12338">
    <property type="protein sequence ID" value="Hba_12338"/>
    <property type="gene ID" value="Hba_12338"/>
</dbReference>
<dbReference type="SUPFAM" id="SSF82866">
    <property type="entry name" value="Multidrug efflux transporter AcrB transmembrane domain"/>
    <property type="match status" value="1"/>
</dbReference>
<feature type="domain" description="VHS" evidence="11">
    <location>
        <begin position="605"/>
        <end position="733"/>
    </location>
</feature>
<evidence type="ECO:0000256" key="6">
    <source>
        <dbReference type="ARBA" id="ARBA00022927"/>
    </source>
</evidence>
<dbReference type="SUPFAM" id="SSF50044">
    <property type="entry name" value="SH3-domain"/>
    <property type="match status" value="1"/>
</dbReference>
<dbReference type="Gene3D" id="1.25.40.90">
    <property type="match status" value="1"/>
</dbReference>
<dbReference type="Pfam" id="PF00790">
    <property type="entry name" value="VHS"/>
    <property type="match status" value="1"/>
</dbReference>
<evidence type="ECO:0000256" key="2">
    <source>
        <dbReference type="ARBA" id="ARBA00009666"/>
    </source>
</evidence>
<feature type="transmembrane region" description="Helical" evidence="9">
    <location>
        <begin position="279"/>
        <end position="301"/>
    </location>
</feature>
<dbReference type="GO" id="GO:0035091">
    <property type="term" value="F:phosphatidylinositol binding"/>
    <property type="evidence" value="ECO:0007669"/>
    <property type="project" value="InterPro"/>
</dbReference>
<evidence type="ECO:0000256" key="1">
    <source>
        <dbReference type="ARBA" id="ARBA00004177"/>
    </source>
</evidence>
<keyword evidence="9" id="KW-0472">Membrane</keyword>
<feature type="transmembrane region" description="Helical" evidence="9">
    <location>
        <begin position="20"/>
        <end position="39"/>
    </location>
</feature>
<keyword evidence="5" id="KW-0967">Endosome</keyword>
<evidence type="ECO:0000313" key="12">
    <source>
        <dbReference type="Proteomes" id="UP000095283"/>
    </source>
</evidence>
<evidence type="ECO:0000259" key="11">
    <source>
        <dbReference type="PROSITE" id="PS50179"/>
    </source>
</evidence>
<keyword evidence="3 7" id="KW-0728">SH3 domain</keyword>
<dbReference type="PRINTS" id="PR00499">
    <property type="entry name" value="P67PHOX"/>
</dbReference>
<dbReference type="GO" id="GO:0043130">
    <property type="term" value="F:ubiquitin binding"/>
    <property type="evidence" value="ECO:0007669"/>
    <property type="project" value="InterPro"/>
</dbReference>
<reference evidence="13" key="1">
    <citation type="submission" date="2016-11" db="UniProtKB">
        <authorList>
            <consortium name="WormBaseParasite"/>
        </authorList>
    </citation>
    <scope>IDENTIFICATION</scope>
</reference>
<proteinExistence type="inferred from homology"/>
<dbReference type="SMART" id="SM00326">
    <property type="entry name" value="SH3"/>
    <property type="match status" value="1"/>
</dbReference>
<feature type="transmembrane region" description="Helical" evidence="9">
    <location>
        <begin position="508"/>
        <end position="529"/>
    </location>
</feature>
<dbReference type="InterPro" id="IPR001452">
    <property type="entry name" value="SH3_domain"/>
</dbReference>
<keyword evidence="9" id="KW-1133">Transmembrane helix</keyword>
<feature type="transmembrane region" description="Helical" evidence="9">
    <location>
        <begin position="376"/>
        <end position="399"/>
    </location>
</feature>
<keyword evidence="4" id="KW-0813">Transport</keyword>
<comment type="similarity">
    <text evidence="2">Belongs to the STAM family.</text>
</comment>
<feature type="transmembrane region" description="Helical" evidence="9">
    <location>
        <begin position="243"/>
        <end position="267"/>
    </location>
</feature>
<dbReference type="Gene3D" id="2.30.30.40">
    <property type="entry name" value="SH3 Domains"/>
    <property type="match status" value="1"/>
</dbReference>
<keyword evidence="9" id="KW-0812">Transmembrane</keyword>
<dbReference type="InterPro" id="IPR003903">
    <property type="entry name" value="UIM_dom"/>
</dbReference>
<feature type="domain" description="SH3" evidence="10">
    <location>
        <begin position="801"/>
        <end position="860"/>
    </location>
</feature>
<dbReference type="PROSITE" id="PS50179">
    <property type="entry name" value="VHS"/>
    <property type="match status" value="1"/>
</dbReference>
<dbReference type="SUPFAM" id="SSF48464">
    <property type="entry name" value="ENTH/VHS domain"/>
    <property type="match status" value="1"/>
</dbReference>
<evidence type="ECO:0000313" key="13">
    <source>
        <dbReference type="WBParaSite" id="Hba_12338"/>
    </source>
</evidence>
<dbReference type="PROSITE" id="PS50330">
    <property type="entry name" value="UIM"/>
    <property type="match status" value="1"/>
</dbReference>
<dbReference type="Gene3D" id="1.20.5.1940">
    <property type="match status" value="1"/>
</dbReference>
<organism evidence="12 13">
    <name type="scientific">Heterorhabditis bacteriophora</name>
    <name type="common">Entomopathogenic nematode worm</name>
    <dbReference type="NCBI Taxonomy" id="37862"/>
    <lineage>
        <taxon>Eukaryota</taxon>
        <taxon>Metazoa</taxon>
        <taxon>Ecdysozoa</taxon>
        <taxon>Nematoda</taxon>
        <taxon>Chromadorea</taxon>
        <taxon>Rhabditida</taxon>
        <taxon>Rhabditina</taxon>
        <taxon>Rhabditomorpha</taxon>
        <taxon>Strongyloidea</taxon>
        <taxon>Heterorhabditidae</taxon>
        <taxon>Heterorhabditis</taxon>
    </lineage>
</organism>
<evidence type="ECO:0000256" key="8">
    <source>
        <dbReference type="SAM" id="MobiDB-lite"/>
    </source>
</evidence>
<evidence type="ECO:0000256" key="4">
    <source>
        <dbReference type="ARBA" id="ARBA00022448"/>
    </source>
</evidence>
<dbReference type="PANTHER" id="PTHR45929">
    <property type="entry name" value="JAK PATHWAY SIGNAL TRANSDUCTION ADAPTOR MOLECULE"/>
    <property type="match status" value="1"/>
</dbReference>
<dbReference type="InterPro" id="IPR036028">
    <property type="entry name" value="SH3-like_dom_sf"/>
</dbReference>
<dbReference type="InterPro" id="IPR050670">
    <property type="entry name" value="STAM"/>
</dbReference>
<dbReference type="GO" id="GO:0033565">
    <property type="term" value="C:ESCRT-0 complex"/>
    <property type="evidence" value="ECO:0007669"/>
    <property type="project" value="TreeGrafter"/>
</dbReference>
<dbReference type="SMART" id="SM00288">
    <property type="entry name" value="VHS"/>
    <property type="match status" value="1"/>
</dbReference>
<name>A0A1I7X4J2_HETBA</name>
<protein>
    <submittedName>
        <fullName evidence="13">SSD domain-containing protein</fullName>
    </submittedName>
</protein>
<feature type="transmembrane region" description="Helical" evidence="9">
    <location>
        <begin position="535"/>
        <end position="557"/>
    </location>
</feature>
<accession>A0A1I7X4J2</accession>